<feature type="binding site" evidence="2">
    <location>
        <begin position="177"/>
        <end position="179"/>
    </location>
    <ligand>
        <name>substrate</name>
    </ligand>
</feature>
<reference evidence="4" key="1">
    <citation type="submission" date="2014-05" db="EMBL/GenBank/DDBJ databases">
        <authorList>
            <person name="Kube M."/>
        </authorList>
    </citation>
    <scope>NUCLEOTIDE SEQUENCE [LARGE SCALE GENOMIC DNA]</scope>
</reference>
<dbReference type="CDD" id="cd00475">
    <property type="entry name" value="Cis_IPPS"/>
    <property type="match status" value="1"/>
</dbReference>
<protein>
    <recommendedName>
        <fullName evidence="2">Isoprenyl transferase</fullName>
        <ecNumber evidence="2">2.5.1.-</ecNumber>
    </recommendedName>
</protein>
<dbReference type="Proteomes" id="UP000032434">
    <property type="component" value="Chromosome 1"/>
</dbReference>
<keyword evidence="2" id="KW-0479">Metal-binding</keyword>
<dbReference type="KEGG" id="aoc:Aocu_03410"/>
<dbReference type="InterPro" id="IPR018520">
    <property type="entry name" value="UPP_synth-like_CS"/>
</dbReference>
<dbReference type="PATRIC" id="fig|35623.3.peg.341"/>
<dbReference type="PANTHER" id="PTHR10291:SF0">
    <property type="entry name" value="DEHYDRODOLICHYL DIPHOSPHATE SYNTHASE 2"/>
    <property type="match status" value="1"/>
</dbReference>
<organism evidence="3 4">
    <name type="scientific">Acholeplasma oculi</name>
    <dbReference type="NCBI Taxonomy" id="35623"/>
    <lineage>
        <taxon>Bacteria</taxon>
        <taxon>Bacillati</taxon>
        <taxon>Mycoplasmatota</taxon>
        <taxon>Mollicutes</taxon>
        <taxon>Acholeplasmatales</taxon>
        <taxon>Acholeplasmataceae</taxon>
        <taxon>Acholeplasma</taxon>
    </lineage>
</organism>
<dbReference type="RefSeq" id="WP_045748968.1">
    <property type="nucleotide sequence ID" value="NZ_FUZK01000002.1"/>
</dbReference>
<dbReference type="InterPro" id="IPR001441">
    <property type="entry name" value="UPP_synth-like"/>
</dbReference>
<keyword evidence="2" id="KW-0460">Magnesium</keyword>
<dbReference type="GO" id="GO:0000287">
    <property type="term" value="F:magnesium ion binding"/>
    <property type="evidence" value="ECO:0007669"/>
    <property type="project" value="UniProtKB-UniRule"/>
</dbReference>
<evidence type="ECO:0000313" key="3">
    <source>
        <dbReference type="EMBL" id="CDR30414.1"/>
    </source>
</evidence>
<dbReference type="GO" id="GO:0045547">
    <property type="term" value="F:ditrans,polycis-polyprenyl diphosphate synthase [(2E,6E)-farnesyl diphosphate specific] activity"/>
    <property type="evidence" value="ECO:0007669"/>
    <property type="project" value="TreeGrafter"/>
</dbReference>
<evidence type="ECO:0000313" key="4">
    <source>
        <dbReference type="Proteomes" id="UP000032434"/>
    </source>
</evidence>
<evidence type="ECO:0000256" key="2">
    <source>
        <dbReference type="HAMAP-Rule" id="MF_01139"/>
    </source>
</evidence>
<feature type="binding site" evidence="2">
    <location>
        <position position="16"/>
    </location>
    <ligand>
        <name>Mg(2+)</name>
        <dbReference type="ChEBI" id="CHEBI:18420"/>
    </ligand>
</feature>
<dbReference type="OrthoDB" id="4191603at2"/>
<feature type="binding site" evidence="2">
    <location>
        <position position="171"/>
    </location>
    <ligand>
        <name>substrate</name>
    </ligand>
</feature>
<dbReference type="PANTHER" id="PTHR10291">
    <property type="entry name" value="DEHYDRODOLICHYL DIPHOSPHATE SYNTHASE FAMILY MEMBER"/>
    <property type="match status" value="1"/>
</dbReference>
<dbReference type="InParanoid" id="A0A061AAJ4"/>
<dbReference type="STRING" id="35623.Aocu_03410"/>
<comment type="cofactor">
    <cofactor evidence="2">
        <name>Mg(2+)</name>
        <dbReference type="ChEBI" id="CHEBI:18420"/>
    </cofactor>
    <text evidence="2">Binds 2 magnesium ions per subunit.</text>
</comment>
<feature type="binding site" evidence="2">
    <location>
        <position position="65"/>
    </location>
    <ligand>
        <name>substrate</name>
    </ligand>
</feature>
<feature type="active site" description="Proton acceptor" evidence="2">
    <location>
        <position position="64"/>
    </location>
</feature>
<dbReference type="Gene3D" id="3.40.1180.10">
    <property type="entry name" value="Decaprenyl diphosphate synthase-like"/>
    <property type="match status" value="1"/>
</dbReference>
<dbReference type="InterPro" id="IPR036424">
    <property type="entry name" value="UPP_synth-like_sf"/>
</dbReference>
<dbReference type="GO" id="GO:0016094">
    <property type="term" value="P:polyprenol biosynthetic process"/>
    <property type="evidence" value="ECO:0007669"/>
    <property type="project" value="TreeGrafter"/>
</dbReference>
<dbReference type="FunCoup" id="A0A061AAJ4">
    <property type="interactions" value="257"/>
</dbReference>
<dbReference type="EC" id="2.5.1.-" evidence="2"/>
<comment type="similarity">
    <text evidence="2">Belongs to the UPP synthase family.</text>
</comment>
<feature type="active site" evidence="2">
    <location>
        <position position="16"/>
    </location>
</feature>
<keyword evidence="4" id="KW-1185">Reference proteome</keyword>
<dbReference type="NCBIfam" id="TIGR00055">
    <property type="entry name" value="uppS"/>
    <property type="match status" value="1"/>
</dbReference>
<comment type="function">
    <text evidence="2">Catalyzes the condensation of isopentenyl diphosphate (IPP) with allylic pyrophosphates generating different type of terpenoids.</text>
</comment>
<dbReference type="PROSITE" id="PS01066">
    <property type="entry name" value="UPP_SYNTHASE"/>
    <property type="match status" value="1"/>
</dbReference>
<dbReference type="HOGENOM" id="CLU_038505_1_1_14"/>
<feature type="binding site" evidence="2">
    <location>
        <begin position="61"/>
        <end position="63"/>
    </location>
    <ligand>
        <name>substrate</name>
    </ligand>
</feature>
<sequence length="223" mass="26053">MKKNINLPKHIAIILDGNGRYAKRRGLPRSFGHYRGGMNLVDIASYTNKIGIQMLTVYAFSTENWKRPEDEVKFLMSKPIEMIHDNLEKFKSSTIKVLFKGRRDRIPKSLLETIEMLEDLTKDHEGMILNICFDYGSYDELLRAVQLSKEITCDEITSNLMIPTPVDLLIRTGGEYRLSNFMLWQISYAELYFTKVLWPAFNQRHLNKALKVYSKRHRRFGGL</sequence>
<proteinExistence type="inferred from homology"/>
<name>A0A061AAJ4_9MOLU</name>
<keyword evidence="1 2" id="KW-0808">Transferase</keyword>
<feature type="binding site" evidence="2">
    <location>
        <position position="67"/>
    </location>
    <ligand>
        <name>substrate</name>
    </ligand>
</feature>
<accession>A0A061AAJ4</accession>
<dbReference type="AlphaFoldDB" id="A0A061AAJ4"/>
<dbReference type="SUPFAM" id="SSF64005">
    <property type="entry name" value="Undecaprenyl diphosphate synthase"/>
    <property type="match status" value="1"/>
</dbReference>
<dbReference type="HAMAP" id="MF_01139">
    <property type="entry name" value="ISPT"/>
    <property type="match status" value="1"/>
</dbReference>
<comment type="caution">
    <text evidence="2">Lacks conserved residue(s) required for the propagation of feature annotation.</text>
</comment>
<dbReference type="Pfam" id="PF01255">
    <property type="entry name" value="Prenyltransf"/>
    <property type="match status" value="1"/>
</dbReference>
<feature type="binding site" evidence="2">
    <location>
        <position position="29"/>
    </location>
    <ligand>
        <name>substrate</name>
    </ligand>
</feature>
<comment type="subunit">
    <text evidence="2">Homodimer.</text>
</comment>
<gene>
    <name evidence="3" type="primary">uppS</name>
    <name evidence="3" type="ORF">Aocu_03410</name>
</gene>
<feature type="binding site" evidence="2">
    <location>
        <position position="33"/>
    </location>
    <ligand>
        <name>substrate</name>
    </ligand>
</feature>
<dbReference type="EMBL" id="LK028559">
    <property type="protein sequence ID" value="CDR30414.1"/>
    <property type="molecule type" value="Genomic_DNA"/>
</dbReference>
<evidence type="ECO:0000256" key="1">
    <source>
        <dbReference type="ARBA" id="ARBA00022679"/>
    </source>
</evidence>
<feature type="binding site" evidence="2">
    <location>
        <position position="190"/>
    </location>
    <ligand>
        <name>Mg(2+)</name>
        <dbReference type="ChEBI" id="CHEBI:18420"/>
    </ligand>
</feature>
<feature type="binding site" evidence="2">
    <location>
        <begin position="17"/>
        <end position="20"/>
    </location>
    <ligand>
        <name>substrate</name>
    </ligand>
</feature>